<dbReference type="PANTHER" id="PTHR46825:SF12">
    <property type="entry name" value="PENICILLIN-BINDING PROTEIN 4"/>
    <property type="match status" value="1"/>
</dbReference>
<reference evidence="2 3" key="1">
    <citation type="submission" date="2024-06" db="EMBL/GenBank/DDBJ databases">
        <title>Lysinibacillus zambalefons sp. nov., a Novel Firmicute Isolated from the Poon Bato Zambales Hyperalkaline Spring.</title>
        <authorList>
            <person name="Aja J.A."/>
            <person name="Lazaro J.E.H."/>
            <person name="Llorin L.D."/>
            <person name="Lim K.R."/>
            <person name="Teodosio J."/>
            <person name="Dalisay D.S."/>
        </authorList>
    </citation>
    <scope>NUCLEOTIDE SEQUENCE [LARGE SCALE GENOMIC DNA]</scope>
    <source>
        <strain evidence="2 3">M3</strain>
    </source>
</reference>
<comment type="caution">
    <text evidence="2">The sequence shown here is derived from an EMBL/GenBank/DDBJ whole genome shotgun (WGS) entry which is preliminary data.</text>
</comment>
<dbReference type="InterPro" id="IPR050491">
    <property type="entry name" value="AmpC-like"/>
</dbReference>
<gene>
    <name evidence="2" type="ORF">ABNX05_01760</name>
</gene>
<dbReference type="Pfam" id="PF00144">
    <property type="entry name" value="Beta-lactamase"/>
    <property type="match status" value="1"/>
</dbReference>
<dbReference type="EMBL" id="JBEGDG010000001">
    <property type="protein sequence ID" value="MEQ6353336.1"/>
    <property type="molecule type" value="Genomic_DNA"/>
</dbReference>
<keyword evidence="3" id="KW-1185">Reference proteome</keyword>
<dbReference type="Proteomes" id="UP001478862">
    <property type="component" value="Unassembled WGS sequence"/>
</dbReference>
<dbReference type="InterPro" id="IPR012338">
    <property type="entry name" value="Beta-lactam/transpept-like"/>
</dbReference>
<organism evidence="2 3">
    <name type="scientific">Lysinibacillus zambalensis</name>
    <dbReference type="NCBI Taxonomy" id="3160866"/>
    <lineage>
        <taxon>Bacteria</taxon>
        <taxon>Bacillati</taxon>
        <taxon>Bacillota</taxon>
        <taxon>Bacilli</taxon>
        <taxon>Bacillales</taxon>
        <taxon>Bacillaceae</taxon>
        <taxon>Lysinibacillus</taxon>
    </lineage>
</organism>
<proteinExistence type="predicted"/>
<dbReference type="PANTHER" id="PTHR46825">
    <property type="entry name" value="D-ALANYL-D-ALANINE-CARBOXYPEPTIDASE/ENDOPEPTIDASE AMPH"/>
    <property type="match status" value="1"/>
</dbReference>
<sequence>MINIRERMENYHITGLSIVAIEKGKISKQEHFGVLEAGTDKIVNEHSIFNACSISKFLTSILVMKIVEQGIIDLDEDVNKKLVSWKVPDNPLTKHKKVTLRNLLCHQSGIVDPEGSFMELESFNEIPSMVEILNGTTSYCPTTIEVTYEPESEFHYSDAGFCLIQLLLEDITQKPFSYLMDTFIFKPLSMTNSTCTTSLSTSTLDNFACGHDQNGAVIPGKYSIYPYIAACGIWTTPSDLTKLLLDIMNAVKGQSKIGIASKQVKELFRSQGCKEWTGLGVFLDGTDDKLEFTSLGWGVGFQCMLVAYPYIEQAIVMMSNTDTGMHQMKGIMGEIYRSLSSY</sequence>
<evidence type="ECO:0000313" key="3">
    <source>
        <dbReference type="Proteomes" id="UP001478862"/>
    </source>
</evidence>
<dbReference type="EC" id="3.1.1.103" evidence="2"/>
<protein>
    <submittedName>
        <fullName evidence="2">Serine hydrolase domain-containing protein</fullName>
        <ecNumber evidence="2">3.1.1.103</ecNumber>
    </submittedName>
</protein>
<dbReference type="Gene3D" id="3.40.710.10">
    <property type="entry name" value="DD-peptidase/beta-lactamase superfamily"/>
    <property type="match status" value="1"/>
</dbReference>
<dbReference type="GO" id="GO:0016787">
    <property type="term" value="F:hydrolase activity"/>
    <property type="evidence" value="ECO:0007669"/>
    <property type="project" value="UniProtKB-KW"/>
</dbReference>
<accession>A0ABV1MLE3</accession>
<dbReference type="SUPFAM" id="SSF56601">
    <property type="entry name" value="beta-lactamase/transpeptidase-like"/>
    <property type="match status" value="1"/>
</dbReference>
<name>A0ABV1MLE3_9BACI</name>
<dbReference type="RefSeq" id="WP_349658113.1">
    <property type="nucleotide sequence ID" value="NZ_JBEGDG010000001.1"/>
</dbReference>
<keyword evidence="2" id="KW-0378">Hydrolase</keyword>
<dbReference type="InterPro" id="IPR001466">
    <property type="entry name" value="Beta-lactam-related"/>
</dbReference>
<evidence type="ECO:0000313" key="2">
    <source>
        <dbReference type="EMBL" id="MEQ6353336.1"/>
    </source>
</evidence>
<feature type="domain" description="Beta-lactamase-related" evidence="1">
    <location>
        <begin position="4"/>
        <end position="324"/>
    </location>
</feature>
<evidence type="ECO:0000259" key="1">
    <source>
        <dbReference type="Pfam" id="PF00144"/>
    </source>
</evidence>